<keyword evidence="3" id="KW-1185">Reference proteome</keyword>
<protein>
    <submittedName>
        <fullName evidence="2">Uncharacterized protein</fullName>
    </submittedName>
</protein>
<dbReference type="Proteomes" id="UP000053127">
    <property type="component" value="Unassembled WGS sequence"/>
</dbReference>
<dbReference type="EMBL" id="LMWN01000073">
    <property type="protein sequence ID" value="KUM98994.1"/>
    <property type="molecule type" value="Genomic_DNA"/>
</dbReference>
<reference evidence="2 3" key="1">
    <citation type="submission" date="2015-10" db="EMBL/GenBank/DDBJ databases">
        <title>Draft genome sequence of Streptomyces yokosukanensis DSM 40224, type strain for the species Streptomyces yokosukanensis.</title>
        <authorList>
            <person name="Ruckert C."/>
            <person name="Winkler A."/>
            <person name="Kalinowski J."/>
            <person name="Kampfer P."/>
            <person name="Glaeser S."/>
        </authorList>
    </citation>
    <scope>NUCLEOTIDE SEQUENCE [LARGE SCALE GENOMIC DNA]</scope>
    <source>
        <strain evidence="2 3">DSM 40224</strain>
    </source>
</reference>
<dbReference type="RefSeq" id="WP_067136163.1">
    <property type="nucleotide sequence ID" value="NZ_JBFACD010000033.1"/>
</dbReference>
<dbReference type="STRING" id="67386.AQI95_41035"/>
<evidence type="ECO:0000313" key="3">
    <source>
        <dbReference type="Proteomes" id="UP000053127"/>
    </source>
</evidence>
<organism evidence="2 3">
    <name type="scientific">Streptomyces yokosukanensis</name>
    <dbReference type="NCBI Taxonomy" id="67386"/>
    <lineage>
        <taxon>Bacteria</taxon>
        <taxon>Bacillati</taxon>
        <taxon>Actinomycetota</taxon>
        <taxon>Actinomycetes</taxon>
        <taxon>Kitasatosporales</taxon>
        <taxon>Streptomycetaceae</taxon>
        <taxon>Streptomyces</taxon>
    </lineage>
</organism>
<dbReference type="OrthoDB" id="4250472at2"/>
<evidence type="ECO:0000313" key="2">
    <source>
        <dbReference type="EMBL" id="KUM98994.1"/>
    </source>
</evidence>
<evidence type="ECO:0000256" key="1">
    <source>
        <dbReference type="SAM" id="MobiDB-lite"/>
    </source>
</evidence>
<sequence length="85" mass="9116">MSDSNPLPEPDQDHAQAVERPGLIEVHPGDHVVPAPGSQAAVSVRSGTEIHYYFPIHVVLTGDVAETAKKDIACSIWNALYKALS</sequence>
<feature type="region of interest" description="Disordered" evidence="1">
    <location>
        <begin position="1"/>
        <end position="21"/>
    </location>
</feature>
<accession>A0A101NTA3</accession>
<gene>
    <name evidence="2" type="ORF">AQI95_41035</name>
</gene>
<proteinExistence type="predicted"/>
<name>A0A101NTA3_9ACTN</name>
<comment type="caution">
    <text evidence="2">The sequence shown here is derived from an EMBL/GenBank/DDBJ whole genome shotgun (WGS) entry which is preliminary data.</text>
</comment>
<dbReference type="AlphaFoldDB" id="A0A101NTA3"/>